<protein>
    <submittedName>
        <fullName evidence="1">SFRICE_035043</fullName>
    </submittedName>
</protein>
<reference evidence="1" key="1">
    <citation type="submission" date="2016-07" db="EMBL/GenBank/DDBJ databases">
        <authorList>
            <person name="Bretaudeau A."/>
        </authorList>
    </citation>
    <scope>NUCLEOTIDE SEQUENCE</scope>
    <source>
        <strain evidence="1">Rice</strain>
        <tissue evidence="1">Whole body</tissue>
    </source>
</reference>
<sequence>MDVDILASSAFLWEKTSLFLREENLDLTSPALSEAGGSVVRSSGSGYSPTGTHLWWSDDYIKRARNATRRKHGSGSGRAARYPYSPSADPHLRWPEIVARSPTPGLSLAMAGARSCNFILVLALSAASPAFSWDKKYPITQSHVSCVVESLACKKREVLGLFSWGAAPEDLPVVHPGYG</sequence>
<name>A0A2H1WD11_SPOFR</name>
<proteinExistence type="predicted"/>
<dbReference type="AlphaFoldDB" id="A0A2H1WD11"/>
<accession>A0A2H1WD11</accession>
<evidence type="ECO:0000313" key="1">
    <source>
        <dbReference type="EMBL" id="SOQ50917.1"/>
    </source>
</evidence>
<dbReference type="EMBL" id="ODYU01007825">
    <property type="protein sequence ID" value="SOQ50917.1"/>
    <property type="molecule type" value="Genomic_DNA"/>
</dbReference>
<organism evidence="1">
    <name type="scientific">Spodoptera frugiperda</name>
    <name type="common">Fall armyworm</name>
    <dbReference type="NCBI Taxonomy" id="7108"/>
    <lineage>
        <taxon>Eukaryota</taxon>
        <taxon>Metazoa</taxon>
        <taxon>Ecdysozoa</taxon>
        <taxon>Arthropoda</taxon>
        <taxon>Hexapoda</taxon>
        <taxon>Insecta</taxon>
        <taxon>Pterygota</taxon>
        <taxon>Neoptera</taxon>
        <taxon>Endopterygota</taxon>
        <taxon>Lepidoptera</taxon>
        <taxon>Glossata</taxon>
        <taxon>Ditrysia</taxon>
        <taxon>Noctuoidea</taxon>
        <taxon>Noctuidae</taxon>
        <taxon>Amphipyrinae</taxon>
        <taxon>Spodoptera</taxon>
    </lineage>
</organism>
<gene>
    <name evidence="1" type="ORF">SFRICE_035043</name>
</gene>